<dbReference type="Gene3D" id="1.25.40.20">
    <property type="entry name" value="Ankyrin repeat-containing domain"/>
    <property type="match status" value="3"/>
</dbReference>
<dbReference type="SUPFAM" id="SSF48403">
    <property type="entry name" value="Ankyrin repeat"/>
    <property type="match status" value="1"/>
</dbReference>
<keyword evidence="6" id="KW-1185">Reference proteome</keyword>
<dbReference type="PROSITE" id="PS00108">
    <property type="entry name" value="PROTEIN_KINASE_ST"/>
    <property type="match status" value="1"/>
</dbReference>
<dbReference type="SMART" id="SM00220">
    <property type="entry name" value="S_TKc"/>
    <property type="match status" value="1"/>
</dbReference>
<accession>A0A067M542</accession>
<dbReference type="HOGENOM" id="CLU_000288_7_25_1"/>
<protein>
    <recommendedName>
        <fullName evidence="4">Protein kinase domain-containing protein</fullName>
    </recommendedName>
</protein>
<dbReference type="Gene3D" id="1.10.510.10">
    <property type="entry name" value="Transferase(Phosphotransferase) domain 1"/>
    <property type="match status" value="1"/>
</dbReference>
<dbReference type="PROSITE" id="PS50011">
    <property type="entry name" value="PROTEIN_KINASE_DOM"/>
    <property type="match status" value="1"/>
</dbReference>
<feature type="repeat" description="ANK" evidence="3">
    <location>
        <begin position="258"/>
        <end position="294"/>
    </location>
</feature>
<dbReference type="InterPro" id="IPR036770">
    <property type="entry name" value="Ankyrin_rpt-contain_sf"/>
</dbReference>
<evidence type="ECO:0000256" key="3">
    <source>
        <dbReference type="PROSITE-ProRule" id="PRU00023"/>
    </source>
</evidence>
<dbReference type="InterPro" id="IPR002110">
    <property type="entry name" value="Ankyrin_rpt"/>
</dbReference>
<dbReference type="InterPro" id="IPR008271">
    <property type="entry name" value="Ser/Thr_kinase_AS"/>
</dbReference>
<feature type="repeat" description="ANK" evidence="3">
    <location>
        <begin position="296"/>
        <end position="328"/>
    </location>
</feature>
<dbReference type="GO" id="GO:0004672">
    <property type="term" value="F:protein kinase activity"/>
    <property type="evidence" value="ECO:0007669"/>
    <property type="project" value="InterPro"/>
</dbReference>
<dbReference type="InterPro" id="IPR000719">
    <property type="entry name" value="Prot_kinase_dom"/>
</dbReference>
<dbReference type="AlphaFoldDB" id="A0A067M542"/>
<reference evidence="6" key="1">
    <citation type="journal article" date="2014" name="Proc. Natl. Acad. Sci. U.S.A.">
        <title>Extensive sampling of basidiomycete genomes demonstrates inadequacy of the white-rot/brown-rot paradigm for wood decay fungi.</title>
        <authorList>
            <person name="Riley R."/>
            <person name="Salamov A.A."/>
            <person name="Brown D.W."/>
            <person name="Nagy L.G."/>
            <person name="Floudas D."/>
            <person name="Held B.W."/>
            <person name="Levasseur A."/>
            <person name="Lombard V."/>
            <person name="Morin E."/>
            <person name="Otillar R."/>
            <person name="Lindquist E.A."/>
            <person name="Sun H."/>
            <person name="LaButti K.M."/>
            <person name="Schmutz J."/>
            <person name="Jabbour D."/>
            <person name="Luo H."/>
            <person name="Baker S.E."/>
            <person name="Pisabarro A.G."/>
            <person name="Walton J.D."/>
            <person name="Blanchette R.A."/>
            <person name="Henrissat B."/>
            <person name="Martin F."/>
            <person name="Cullen D."/>
            <person name="Hibbett D.S."/>
            <person name="Grigoriev I.V."/>
        </authorList>
    </citation>
    <scope>NUCLEOTIDE SEQUENCE [LARGE SCALE GENOMIC DNA]</scope>
    <source>
        <strain evidence="6">FD-172 SS1</strain>
    </source>
</reference>
<evidence type="ECO:0000256" key="1">
    <source>
        <dbReference type="ARBA" id="ARBA00022737"/>
    </source>
</evidence>
<dbReference type="Pfam" id="PF07714">
    <property type="entry name" value="PK_Tyr_Ser-Thr"/>
    <property type="match status" value="1"/>
</dbReference>
<feature type="repeat" description="ANK" evidence="3">
    <location>
        <begin position="155"/>
        <end position="187"/>
    </location>
</feature>
<dbReference type="GO" id="GO:0005524">
    <property type="term" value="F:ATP binding"/>
    <property type="evidence" value="ECO:0007669"/>
    <property type="project" value="InterPro"/>
</dbReference>
<sequence>MLQVRVRNFPIPPSCHRRHLLQHGSYFAPISPRNLTHTCISILSYLCISMANDSPSGLDYLERLPREERNAGHKTDELVQRLLRRALVCPDPPMVRLLVNLGARVDERGKDECQPLHIAARHMGAGALSHSFDARPEIMRTLLDAGAKVDARDKYGDTPLSLAMHRGLASSVRFLLSVGADPTACGQNGCPVPQSLIDSFSCASEADAVAALLTTYEDVNAPAENGSRSLERAAWLGSPAAVKALLRAGADPNLPGRGGMRAIHFATVLMCHPDGEEAVAALLEAGANLNVRDDINDVTPLTLAASTGSPAAVLALLEAGANPSTLDTWGRTPLHYAAQLMSDPRGHEALAALIKAAPTSLNFPSKNGLTPLRAAAVLGSPAAVRFLLNAGADPDVGGPYNDDKLVYFAAQMMRHRDGTDVIGAKLDMGCDVLTPGHTGISLRQFALSTDSLPLIKTVLGRESNHPDTPIQTKMRHLRELLQAANGLRYLHARTPAFVHGDLKAANVLVSQEGEVRIADFGLSRWAIKGGSHGYSTTWRIAGNARWQAPELFQGTEDGEPAQRTTESDMFAFGRFIFEIYTGEFPFFYLSDQTVLFSLARGTLQLQRPTGPEAVARGLNDGMWQLIMDCCHEEPARRLTVQELIAQLKKF</sequence>
<feature type="repeat" description="ANK" evidence="3">
    <location>
        <begin position="111"/>
        <end position="154"/>
    </location>
</feature>
<name>A0A067M542_BOTB1</name>
<evidence type="ECO:0000256" key="2">
    <source>
        <dbReference type="ARBA" id="ARBA00023043"/>
    </source>
</evidence>
<dbReference type="PANTHER" id="PTHR24173">
    <property type="entry name" value="ANKYRIN REPEAT CONTAINING"/>
    <property type="match status" value="1"/>
</dbReference>
<evidence type="ECO:0000259" key="4">
    <source>
        <dbReference type="PROSITE" id="PS50011"/>
    </source>
</evidence>
<dbReference type="SUPFAM" id="SSF56112">
    <property type="entry name" value="Protein kinase-like (PK-like)"/>
    <property type="match status" value="1"/>
</dbReference>
<feature type="repeat" description="ANK" evidence="3">
    <location>
        <begin position="367"/>
        <end position="399"/>
    </location>
</feature>
<dbReference type="PROSITE" id="PS50297">
    <property type="entry name" value="ANK_REP_REGION"/>
    <property type="match status" value="3"/>
</dbReference>
<dbReference type="EMBL" id="KL198065">
    <property type="protein sequence ID" value="KDQ10689.1"/>
    <property type="molecule type" value="Genomic_DNA"/>
</dbReference>
<dbReference type="Proteomes" id="UP000027195">
    <property type="component" value="Unassembled WGS sequence"/>
</dbReference>
<dbReference type="InterPro" id="IPR001245">
    <property type="entry name" value="Ser-Thr/Tyr_kinase_cat_dom"/>
</dbReference>
<keyword evidence="1" id="KW-0677">Repeat</keyword>
<organism evidence="5 6">
    <name type="scientific">Botryobasidium botryosum (strain FD-172 SS1)</name>
    <dbReference type="NCBI Taxonomy" id="930990"/>
    <lineage>
        <taxon>Eukaryota</taxon>
        <taxon>Fungi</taxon>
        <taxon>Dikarya</taxon>
        <taxon>Basidiomycota</taxon>
        <taxon>Agaricomycotina</taxon>
        <taxon>Agaricomycetes</taxon>
        <taxon>Cantharellales</taxon>
        <taxon>Botryobasidiaceae</taxon>
        <taxon>Botryobasidium</taxon>
    </lineage>
</organism>
<dbReference type="PROSITE" id="PS50088">
    <property type="entry name" value="ANK_REPEAT"/>
    <property type="match status" value="6"/>
</dbReference>
<feature type="repeat" description="ANK" evidence="3">
    <location>
        <begin position="225"/>
        <end position="257"/>
    </location>
</feature>
<dbReference type="Pfam" id="PF12796">
    <property type="entry name" value="Ank_2"/>
    <property type="match status" value="2"/>
</dbReference>
<dbReference type="PANTHER" id="PTHR24173:SF74">
    <property type="entry name" value="ANKYRIN REPEAT DOMAIN-CONTAINING PROTEIN 16"/>
    <property type="match status" value="1"/>
</dbReference>
<dbReference type="STRING" id="930990.A0A067M542"/>
<dbReference type="Pfam" id="PF00023">
    <property type="entry name" value="Ank"/>
    <property type="match status" value="1"/>
</dbReference>
<gene>
    <name evidence="5" type="ORF">BOTBODRAFT_136526</name>
</gene>
<feature type="domain" description="Protein kinase" evidence="4">
    <location>
        <begin position="299"/>
        <end position="650"/>
    </location>
</feature>
<evidence type="ECO:0000313" key="5">
    <source>
        <dbReference type="EMBL" id="KDQ10689.1"/>
    </source>
</evidence>
<dbReference type="SMART" id="SM00248">
    <property type="entry name" value="ANK"/>
    <property type="match status" value="7"/>
</dbReference>
<dbReference type="InParanoid" id="A0A067M542"/>
<dbReference type="OrthoDB" id="341259at2759"/>
<proteinExistence type="predicted"/>
<keyword evidence="2 3" id="KW-0040">ANK repeat</keyword>
<evidence type="ECO:0000313" key="6">
    <source>
        <dbReference type="Proteomes" id="UP000027195"/>
    </source>
</evidence>
<dbReference type="InterPro" id="IPR011009">
    <property type="entry name" value="Kinase-like_dom_sf"/>
</dbReference>